<evidence type="ECO:0000313" key="2">
    <source>
        <dbReference type="Proteomes" id="UP000038040"/>
    </source>
</evidence>
<gene>
    <name evidence="1" type="ORF">DME_LOCUS3941</name>
</gene>
<dbReference type="WBParaSite" id="DME_0001048701-mRNA-1">
    <property type="protein sequence ID" value="DME_0001048701-mRNA-1"/>
    <property type="gene ID" value="DME_0001048701"/>
</dbReference>
<dbReference type="STRING" id="318479.A0A0N4UR20"/>
<evidence type="ECO:0000313" key="3">
    <source>
        <dbReference type="Proteomes" id="UP000274756"/>
    </source>
</evidence>
<dbReference type="Proteomes" id="UP000274756">
    <property type="component" value="Unassembled WGS sequence"/>
</dbReference>
<protein>
    <submittedName>
        <fullName evidence="1 4">Uncharacterized protein</fullName>
    </submittedName>
</protein>
<organism evidence="2 4">
    <name type="scientific">Dracunculus medinensis</name>
    <name type="common">Guinea worm</name>
    <dbReference type="NCBI Taxonomy" id="318479"/>
    <lineage>
        <taxon>Eukaryota</taxon>
        <taxon>Metazoa</taxon>
        <taxon>Ecdysozoa</taxon>
        <taxon>Nematoda</taxon>
        <taxon>Chromadorea</taxon>
        <taxon>Rhabditida</taxon>
        <taxon>Spirurina</taxon>
        <taxon>Dracunculoidea</taxon>
        <taxon>Dracunculidae</taxon>
        <taxon>Dracunculus</taxon>
    </lineage>
</organism>
<dbReference type="EMBL" id="UYYG01000226">
    <property type="protein sequence ID" value="VDN53968.1"/>
    <property type="molecule type" value="Genomic_DNA"/>
</dbReference>
<evidence type="ECO:0000313" key="4">
    <source>
        <dbReference type="WBParaSite" id="DME_0001048701-mRNA-1"/>
    </source>
</evidence>
<accession>A0A0N4UR20</accession>
<dbReference type="Proteomes" id="UP000038040">
    <property type="component" value="Unplaced"/>
</dbReference>
<sequence length="145" mass="16188">MAPKNIAANEVNDELKNDINNLKTSSLNSNFVLPNISTEQILQTTNEYFEKKEKEPCLVGINISEKSTDDETATADRLLAYEEFNEERTIPRQTVAKRMLLAISESHSEEICCQKSLNSGTQATSPMVCNDNFSIPTFSHQSGRA</sequence>
<reference evidence="1 3" key="2">
    <citation type="submission" date="2018-11" db="EMBL/GenBank/DDBJ databases">
        <authorList>
            <consortium name="Pathogen Informatics"/>
        </authorList>
    </citation>
    <scope>NUCLEOTIDE SEQUENCE [LARGE SCALE GENOMIC DNA]</scope>
</reference>
<proteinExistence type="predicted"/>
<name>A0A0N4UR20_DRAME</name>
<keyword evidence="3" id="KW-1185">Reference proteome</keyword>
<evidence type="ECO:0000313" key="1">
    <source>
        <dbReference type="EMBL" id="VDN53968.1"/>
    </source>
</evidence>
<dbReference type="AlphaFoldDB" id="A0A0N4UR20"/>
<reference evidence="4" key="1">
    <citation type="submission" date="2017-02" db="UniProtKB">
        <authorList>
            <consortium name="WormBaseParasite"/>
        </authorList>
    </citation>
    <scope>IDENTIFICATION</scope>
</reference>